<accession>A0A1Y3UFK9</accession>
<protein>
    <recommendedName>
        <fullName evidence="3">Inner membrane protein yeeR</fullName>
    </recommendedName>
</protein>
<dbReference type="EMBL" id="NFHM01000001">
    <property type="protein sequence ID" value="OUN45938.1"/>
    <property type="molecule type" value="Genomic_DNA"/>
</dbReference>
<dbReference type="AlphaFoldDB" id="A0A1Y3UFK9"/>
<evidence type="ECO:0008006" key="3">
    <source>
        <dbReference type="Google" id="ProtNLM"/>
    </source>
</evidence>
<gene>
    <name evidence="1" type="ORF">B5G26_00265</name>
</gene>
<evidence type="ECO:0000313" key="1">
    <source>
        <dbReference type="EMBL" id="OUN45938.1"/>
    </source>
</evidence>
<organism evidence="1 2">
    <name type="scientific">Anaerotignum lactatifermentans</name>
    <dbReference type="NCBI Taxonomy" id="160404"/>
    <lineage>
        <taxon>Bacteria</taxon>
        <taxon>Bacillati</taxon>
        <taxon>Bacillota</taxon>
        <taxon>Clostridia</taxon>
        <taxon>Lachnospirales</taxon>
        <taxon>Anaerotignaceae</taxon>
        <taxon>Anaerotignum</taxon>
    </lineage>
</organism>
<proteinExistence type="predicted"/>
<name>A0A1Y3UFK9_9FIRM</name>
<sequence length="371" mass="39294">MNIEVPSDLYEDAVRAMEHRIAKGEVPGIKNPQQAREIVRKGQFTYEQAKNIAKFGNVDSLLYDVKNGTIIATRTTSISAAITFAVSIWNGETWDNALKQAVRSGISVGSISYAVTIISSQLSRAGMEQLFMGSTEKLVGIMGPKASAVLANSFRSGTNIYGAAAMKSTAKLLRGNIVTGVASTVVLSTADVVNIFRGRISAKQLFKNVTTTAASVAGGTMGWTAGTAAGAAIGSVIPGLGTVAGGIVGTAVGILGSLAGGAVSSKAANAVMDSFIEDDAEGMLRIIEHTFQKMAEDYLLNEKEAVNVVEVLRNSLTPKTLKDMFACKNQEAYAEALLREIVETEVGKRRKIPAIENKELVRSLRNLLECV</sequence>
<dbReference type="PANTHER" id="PTHR21525:SF9">
    <property type="entry name" value="CHANNEL_COLICIN DOMAIN-CONTAINING PROTEIN"/>
    <property type="match status" value="1"/>
</dbReference>
<reference evidence="2" key="1">
    <citation type="submission" date="2017-04" db="EMBL/GenBank/DDBJ databases">
        <title>Function of individual gut microbiota members based on whole genome sequencing of pure cultures obtained from chicken caecum.</title>
        <authorList>
            <person name="Medvecky M."/>
            <person name="Cejkova D."/>
            <person name="Polansky O."/>
            <person name="Karasova D."/>
            <person name="Kubasova T."/>
            <person name="Cizek A."/>
            <person name="Rychlik I."/>
        </authorList>
    </citation>
    <scope>NUCLEOTIDE SEQUENCE [LARGE SCALE GENOMIC DNA]</scope>
    <source>
        <strain evidence="2">An75</strain>
    </source>
</reference>
<dbReference type="PANTHER" id="PTHR21525">
    <property type="entry name" value="MOTILE SPERM PROTEIN"/>
    <property type="match status" value="1"/>
</dbReference>
<evidence type="ECO:0000313" key="2">
    <source>
        <dbReference type="Proteomes" id="UP000195455"/>
    </source>
</evidence>
<comment type="caution">
    <text evidence="1">The sequence shown here is derived from an EMBL/GenBank/DDBJ whole genome shotgun (WGS) entry which is preliminary data.</text>
</comment>
<dbReference type="Proteomes" id="UP000195455">
    <property type="component" value="Unassembled WGS sequence"/>
</dbReference>